<dbReference type="InterPro" id="IPR040132">
    <property type="entry name" value="Tex1/THOC3"/>
</dbReference>
<keyword evidence="2" id="KW-0677">Repeat</keyword>
<dbReference type="InterPro" id="IPR036322">
    <property type="entry name" value="WD40_repeat_dom_sf"/>
</dbReference>
<comment type="similarity">
    <text evidence="3">Belongs to the THOC3 family.</text>
</comment>
<dbReference type="EMBL" id="GBEZ01013385">
    <property type="protein sequence ID" value="JAC72596.1"/>
    <property type="molecule type" value="Transcribed_RNA"/>
</dbReference>
<dbReference type="PANTHER" id="PTHR22839">
    <property type="entry name" value="THO COMPLEX SUBUNIT 3 THO3"/>
    <property type="match status" value="1"/>
</dbReference>
<dbReference type="EMBL" id="GBEZ01004974">
    <property type="protein sequence ID" value="JAC80288.1"/>
    <property type="molecule type" value="Transcribed_RNA"/>
</dbReference>
<dbReference type="PANTHER" id="PTHR22839:SF0">
    <property type="entry name" value="THO COMPLEX SUBUNIT 3"/>
    <property type="match status" value="1"/>
</dbReference>
<dbReference type="PRINTS" id="PR00320">
    <property type="entry name" value="GPROTEINBRPT"/>
</dbReference>
<reference evidence="8" key="1">
    <citation type="submission" date="2014-05" db="EMBL/GenBank/DDBJ databases">
        <title>The transcriptome of the halophilic microalga Tetraselmis sp. GSL018 isolated from the Great Salt Lake, Utah.</title>
        <authorList>
            <person name="Jinkerson R.E."/>
            <person name="D'Adamo S."/>
            <person name="Posewitz M.C."/>
        </authorList>
    </citation>
    <scope>NUCLEOTIDE SEQUENCE</scope>
    <source>
        <strain evidence="8">GSL018</strain>
    </source>
</reference>
<dbReference type="InterPro" id="IPR015943">
    <property type="entry name" value="WD40/YVTN_repeat-like_dom_sf"/>
</dbReference>
<accession>A0A061S7R3</accession>
<dbReference type="InterPro" id="IPR001680">
    <property type="entry name" value="WD40_rpt"/>
</dbReference>
<evidence type="ECO:0000256" key="2">
    <source>
        <dbReference type="ARBA" id="ARBA00022737"/>
    </source>
</evidence>
<dbReference type="SUPFAM" id="SSF50978">
    <property type="entry name" value="WD40 repeat-like"/>
    <property type="match status" value="1"/>
</dbReference>
<dbReference type="EMBL" id="GBEZ01015048">
    <property type="protein sequence ID" value="JAC71082.1"/>
    <property type="molecule type" value="Transcribed_RNA"/>
</dbReference>
<dbReference type="Gene3D" id="2.130.10.10">
    <property type="entry name" value="YVTN repeat-like/Quinoprotein amine dehydrogenase"/>
    <property type="match status" value="2"/>
</dbReference>
<dbReference type="PROSITE" id="PS00678">
    <property type="entry name" value="WD_REPEATS_1"/>
    <property type="match status" value="3"/>
</dbReference>
<proteinExistence type="inferred from homology"/>
<evidence type="ECO:0000313" key="5">
    <source>
        <dbReference type="EMBL" id="JAC62839.1"/>
    </source>
</evidence>
<dbReference type="PROSITE" id="PS50082">
    <property type="entry name" value="WD_REPEATS_2"/>
    <property type="match status" value="3"/>
</dbReference>
<dbReference type="GO" id="GO:0000445">
    <property type="term" value="C:THO complex part of transcription export complex"/>
    <property type="evidence" value="ECO:0007669"/>
    <property type="project" value="TreeGrafter"/>
</dbReference>
<evidence type="ECO:0000313" key="6">
    <source>
        <dbReference type="EMBL" id="JAC71082.1"/>
    </source>
</evidence>
<dbReference type="InterPro" id="IPR020472">
    <property type="entry name" value="WD40_PAC1"/>
</dbReference>
<dbReference type="SMART" id="SM00320">
    <property type="entry name" value="WD40"/>
    <property type="match status" value="6"/>
</dbReference>
<keyword evidence="1 4" id="KW-0853">WD repeat</keyword>
<evidence type="ECO:0000313" key="7">
    <source>
        <dbReference type="EMBL" id="JAC72596.1"/>
    </source>
</evidence>
<dbReference type="PROSITE" id="PS50294">
    <property type="entry name" value="WD_REPEATS_REGION"/>
    <property type="match status" value="3"/>
</dbReference>
<evidence type="ECO:0000256" key="3">
    <source>
        <dbReference type="ARBA" id="ARBA00046343"/>
    </source>
</evidence>
<feature type="repeat" description="WD" evidence="4">
    <location>
        <begin position="190"/>
        <end position="231"/>
    </location>
</feature>
<dbReference type="AlphaFoldDB" id="A0A061S7R3"/>
<dbReference type="Pfam" id="PF25174">
    <property type="entry name" value="Beta-prop_THOC3"/>
    <property type="match status" value="1"/>
</dbReference>
<sequence>MKLGGVDPFSSYKLRELHGHREKVYCVAWSCEGNKLASGSSDKTIRIWNTDSSSQGKFAKTEVELKGHSESVDTLSWDPTHPDRLVTASSDKTVRLWDTRSNKCAECITGSSQQINVVWSPDGRTIAAGSRDDDISFVDVRKFKITKTHKYPYQVNEIAWSRCGTCFFITSNSGSIEMMSYPSMELVRSLKAHSSCCYSIAFDPAGKYLASGGGDALVGLWDLEELICTHTFIRMDTPVRAIDFSHDSKHLAFASEDVFIDIVDVNTGELVHQITCNSSSDSIAWNPKHKMLAFAGDERDGRQGSLPFSVGIFAP</sequence>
<dbReference type="CDD" id="cd00200">
    <property type="entry name" value="WD40"/>
    <property type="match status" value="1"/>
</dbReference>
<evidence type="ECO:0000313" key="8">
    <source>
        <dbReference type="EMBL" id="JAC80288.1"/>
    </source>
</evidence>
<evidence type="ECO:0000256" key="1">
    <source>
        <dbReference type="ARBA" id="ARBA00022574"/>
    </source>
</evidence>
<gene>
    <name evidence="8" type="primary">THOC3</name>
    <name evidence="8" type="ORF">TSPGSL018_10613</name>
    <name evidence="5" type="ORF">TSPGSL018_22181</name>
    <name evidence="6" type="ORF">TSPGSL018_2718</name>
    <name evidence="7" type="ORF">TSPGSL018_30955</name>
</gene>
<dbReference type="GO" id="GO:0006406">
    <property type="term" value="P:mRNA export from nucleus"/>
    <property type="evidence" value="ECO:0007669"/>
    <property type="project" value="InterPro"/>
</dbReference>
<organism evidence="8">
    <name type="scientific">Tetraselmis sp. GSL018</name>
    <dbReference type="NCBI Taxonomy" id="582737"/>
    <lineage>
        <taxon>Eukaryota</taxon>
        <taxon>Viridiplantae</taxon>
        <taxon>Chlorophyta</taxon>
        <taxon>core chlorophytes</taxon>
        <taxon>Chlorodendrophyceae</taxon>
        <taxon>Chlorodendrales</taxon>
        <taxon>Chlorodendraceae</taxon>
        <taxon>Tetraselmis</taxon>
    </lineage>
</organism>
<protein>
    <submittedName>
        <fullName evidence="8">THO complex subunit 3</fullName>
    </submittedName>
</protein>
<name>A0A061S7R3_9CHLO</name>
<feature type="repeat" description="WD" evidence="4">
    <location>
        <begin position="17"/>
        <end position="58"/>
    </location>
</feature>
<feature type="repeat" description="WD" evidence="4">
    <location>
        <begin position="65"/>
        <end position="107"/>
    </location>
</feature>
<dbReference type="EMBL" id="GBEZ01024114">
    <property type="protein sequence ID" value="JAC62839.1"/>
    <property type="molecule type" value="Transcribed_RNA"/>
</dbReference>
<evidence type="ECO:0000256" key="4">
    <source>
        <dbReference type="PROSITE-ProRule" id="PRU00221"/>
    </source>
</evidence>
<dbReference type="InterPro" id="IPR019775">
    <property type="entry name" value="WD40_repeat_CS"/>
</dbReference>